<dbReference type="EMBL" id="BJLR01000018">
    <property type="protein sequence ID" value="GEA88111.1"/>
    <property type="molecule type" value="Genomic_DNA"/>
</dbReference>
<dbReference type="AlphaFoldDB" id="A0A4Y3KUI4"/>
<evidence type="ECO:0000313" key="4">
    <source>
        <dbReference type="Proteomes" id="UP000317046"/>
    </source>
</evidence>
<keyword evidence="2" id="KW-0472">Membrane</keyword>
<evidence type="ECO:0000256" key="1">
    <source>
        <dbReference type="SAM" id="MobiDB-lite"/>
    </source>
</evidence>
<reference evidence="3" key="1">
    <citation type="submission" date="2019-06" db="EMBL/GenBank/DDBJ databases">
        <title>Whole genome shotgun sequence of Cellulomonas cellasea NBRC 3753.</title>
        <authorList>
            <person name="Hosoyama A."/>
            <person name="Uohara A."/>
            <person name="Ohji S."/>
            <person name="Ichikawa N."/>
        </authorList>
    </citation>
    <scope>NUCLEOTIDE SEQUENCE [LARGE SCALE GENOMIC DNA]</scope>
    <source>
        <strain evidence="3">NBRC 3753</strain>
    </source>
</reference>
<proteinExistence type="predicted"/>
<feature type="transmembrane region" description="Helical" evidence="2">
    <location>
        <begin position="117"/>
        <end position="140"/>
    </location>
</feature>
<organism evidence="3 4">
    <name type="scientific">Cellulomonas cellasea</name>
    <dbReference type="NCBI Taxonomy" id="43670"/>
    <lineage>
        <taxon>Bacteria</taxon>
        <taxon>Bacillati</taxon>
        <taxon>Actinomycetota</taxon>
        <taxon>Actinomycetes</taxon>
        <taxon>Micrococcales</taxon>
        <taxon>Cellulomonadaceae</taxon>
        <taxon>Cellulomonas</taxon>
    </lineage>
</organism>
<keyword evidence="2" id="KW-1133">Transmembrane helix</keyword>
<feature type="region of interest" description="Disordered" evidence="1">
    <location>
        <begin position="144"/>
        <end position="166"/>
    </location>
</feature>
<comment type="caution">
    <text evidence="3">The sequence shown here is derived from an EMBL/GenBank/DDBJ whole genome shotgun (WGS) entry which is preliminary data.</text>
</comment>
<feature type="transmembrane region" description="Helical" evidence="2">
    <location>
        <begin position="38"/>
        <end position="59"/>
    </location>
</feature>
<name>A0A4Y3KUI4_9CELL</name>
<evidence type="ECO:0000256" key="2">
    <source>
        <dbReference type="SAM" id="Phobius"/>
    </source>
</evidence>
<gene>
    <name evidence="3" type="ORF">CCE01nite_20600</name>
</gene>
<sequence>MHRTRWQTLALWAVATTAVSSLLVRALAGRGIQVPEVPWLVVAVELLIAGVVLSMGWAVRQFLQGKRPDLSPIRAARTAVLAKASCYTGAVLVGWYGGQVLAVLGDLEIEPQRARAAAAGLAVLGAVVLAVVGLVVEWFCRVPPPEDGAKDDPSRPREPAPDPAAG</sequence>
<dbReference type="Pfam" id="PF11377">
    <property type="entry name" value="DUF3180"/>
    <property type="match status" value="1"/>
</dbReference>
<feature type="compositionally biased region" description="Basic and acidic residues" evidence="1">
    <location>
        <begin position="147"/>
        <end position="160"/>
    </location>
</feature>
<accession>A0A4Y3KUI4</accession>
<evidence type="ECO:0000313" key="3">
    <source>
        <dbReference type="EMBL" id="GEA88111.1"/>
    </source>
</evidence>
<keyword evidence="4" id="KW-1185">Reference proteome</keyword>
<dbReference type="InterPro" id="IPR021517">
    <property type="entry name" value="DUF3180"/>
</dbReference>
<dbReference type="Proteomes" id="UP000317046">
    <property type="component" value="Unassembled WGS sequence"/>
</dbReference>
<dbReference type="RefSeq" id="WP_141372308.1">
    <property type="nucleotide sequence ID" value="NZ_BJLR01000018.1"/>
</dbReference>
<feature type="transmembrane region" description="Helical" evidence="2">
    <location>
        <begin position="80"/>
        <end position="97"/>
    </location>
</feature>
<evidence type="ECO:0008006" key="5">
    <source>
        <dbReference type="Google" id="ProtNLM"/>
    </source>
</evidence>
<keyword evidence="2" id="KW-0812">Transmembrane</keyword>
<protein>
    <recommendedName>
        <fullName evidence="5">DUF3180 domain-containing protein</fullName>
    </recommendedName>
</protein>